<evidence type="ECO:0000313" key="1">
    <source>
        <dbReference type="EMBL" id="MDG0860342.1"/>
    </source>
</evidence>
<organism evidence="1 2">
    <name type="scientific">Staphylococcus equorum</name>
    <dbReference type="NCBI Taxonomy" id="246432"/>
    <lineage>
        <taxon>Bacteria</taxon>
        <taxon>Bacillati</taxon>
        <taxon>Bacillota</taxon>
        <taxon>Bacilli</taxon>
        <taxon>Bacillales</taxon>
        <taxon>Staphylococcaceae</taxon>
        <taxon>Staphylococcus</taxon>
    </lineage>
</organism>
<protein>
    <submittedName>
        <fullName evidence="1">Uncharacterized protein</fullName>
    </submittedName>
</protein>
<proteinExistence type="predicted"/>
<comment type="caution">
    <text evidence="1">The sequence shown here is derived from an EMBL/GenBank/DDBJ whole genome shotgun (WGS) entry which is preliminary data.</text>
</comment>
<sequence>MIKVDEFEKQKAKDYFDEIPINNIEIFDSSINTLIEYLQSYGFTFNDVSEFYSWSDLQDEEDITRLKNYLDIVEGLENVTRYMEILAKKDNMYLVIDDED</sequence>
<reference evidence="1" key="1">
    <citation type="submission" date="2022-05" db="EMBL/GenBank/DDBJ databases">
        <title>Comparative genomics of Staphylococcus equorum isolates.</title>
        <authorList>
            <person name="Luelf R.H."/>
        </authorList>
    </citation>
    <scope>NUCLEOTIDE SEQUENCE</scope>
    <source>
        <strain evidence="1">TMW 2.2343</strain>
    </source>
</reference>
<dbReference type="AlphaFoldDB" id="A0A9X4LD17"/>
<name>A0A9X4LD17_9STAP</name>
<accession>A0A9X4LD17</accession>
<gene>
    <name evidence="1" type="ORF">M4L21_13495</name>
</gene>
<evidence type="ECO:0000313" key="2">
    <source>
        <dbReference type="Proteomes" id="UP001152302"/>
    </source>
</evidence>
<dbReference type="RefSeq" id="WP_277595861.1">
    <property type="nucleotide sequence ID" value="NZ_JAMBPX010000011.1"/>
</dbReference>
<dbReference type="Proteomes" id="UP001152302">
    <property type="component" value="Unassembled WGS sequence"/>
</dbReference>
<dbReference type="EMBL" id="JAMBPX010000011">
    <property type="protein sequence ID" value="MDG0860342.1"/>
    <property type="molecule type" value="Genomic_DNA"/>
</dbReference>